<dbReference type="GO" id="GO:0016491">
    <property type="term" value="F:oxidoreductase activity"/>
    <property type="evidence" value="ECO:0007669"/>
    <property type="project" value="UniProtKB-KW"/>
</dbReference>
<accession>A0ABW5R473</accession>
<evidence type="ECO:0000313" key="3">
    <source>
        <dbReference type="Proteomes" id="UP001597493"/>
    </source>
</evidence>
<comment type="similarity">
    <text evidence="1">Belongs to the short-chain dehydrogenases/reductases (SDR) family.</text>
</comment>
<dbReference type="CDD" id="cd05233">
    <property type="entry name" value="SDR_c"/>
    <property type="match status" value="1"/>
</dbReference>
<dbReference type="PRINTS" id="PR00081">
    <property type="entry name" value="GDHRDH"/>
</dbReference>
<evidence type="ECO:0000256" key="1">
    <source>
        <dbReference type="ARBA" id="ARBA00006484"/>
    </source>
</evidence>
<sequence length="251" mass="27457">MDLGLKGKIAVVTGGSSGIGEAVAKMFGAEGAKVALTYFNDIMAAEQTAREIERLGGEAMPIRYDLNDDRAIELAIDAIVERWGEIHVLVNNAVYWPERRQLSFEDVPPAGWRQEIRANLEGYYYTIQRALPYMRKTGWGRIVNISSELAEDGMPGGASYTAAKAGLHGLTATLAKELGPSGIYVNVVMPGWTMTEKAWNTFPKDMIERERENVPTRKHSVPDDIASLVVFLGSEANGNINGELIRVTGGK</sequence>
<dbReference type="InterPro" id="IPR050259">
    <property type="entry name" value="SDR"/>
</dbReference>
<dbReference type="PANTHER" id="PTHR42879">
    <property type="entry name" value="3-OXOACYL-(ACYL-CARRIER-PROTEIN) REDUCTASE"/>
    <property type="match status" value="1"/>
</dbReference>
<keyword evidence="3" id="KW-1185">Reference proteome</keyword>
<dbReference type="InterPro" id="IPR020904">
    <property type="entry name" value="Sc_DH/Rdtase_CS"/>
</dbReference>
<dbReference type="Proteomes" id="UP001597493">
    <property type="component" value="Unassembled WGS sequence"/>
</dbReference>
<dbReference type="PANTHER" id="PTHR42879:SF2">
    <property type="entry name" value="3-OXOACYL-[ACYL-CARRIER-PROTEIN] REDUCTASE FABG"/>
    <property type="match status" value="1"/>
</dbReference>
<dbReference type="SUPFAM" id="SSF51735">
    <property type="entry name" value="NAD(P)-binding Rossmann-fold domains"/>
    <property type="match status" value="1"/>
</dbReference>
<dbReference type="PRINTS" id="PR00080">
    <property type="entry name" value="SDRFAMILY"/>
</dbReference>
<proteinExistence type="inferred from homology"/>
<dbReference type="Pfam" id="PF13561">
    <property type="entry name" value="adh_short_C2"/>
    <property type="match status" value="1"/>
</dbReference>
<dbReference type="EC" id="1.1.1.-" evidence="2"/>
<protein>
    <submittedName>
        <fullName evidence="2">SDR family NAD(P)-dependent oxidoreductase</fullName>
        <ecNumber evidence="2">1.1.1.-</ecNumber>
    </submittedName>
</protein>
<dbReference type="InterPro" id="IPR002347">
    <property type="entry name" value="SDR_fam"/>
</dbReference>
<organism evidence="2 3">
    <name type="scientific">Paenibacillus thailandensis</name>
    <dbReference type="NCBI Taxonomy" id="393250"/>
    <lineage>
        <taxon>Bacteria</taxon>
        <taxon>Bacillati</taxon>
        <taxon>Bacillota</taxon>
        <taxon>Bacilli</taxon>
        <taxon>Bacillales</taxon>
        <taxon>Paenibacillaceae</taxon>
        <taxon>Paenibacillus</taxon>
    </lineage>
</organism>
<dbReference type="InterPro" id="IPR036291">
    <property type="entry name" value="NAD(P)-bd_dom_sf"/>
</dbReference>
<dbReference type="PROSITE" id="PS00061">
    <property type="entry name" value="ADH_SHORT"/>
    <property type="match status" value="1"/>
</dbReference>
<gene>
    <name evidence="2" type="ORF">ACFSW5_22925</name>
</gene>
<name>A0ABW5R473_9BACL</name>
<dbReference type="EMBL" id="JBHUMY010000038">
    <property type="protein sequence ID" value="MFD2663116.1"/>
    <property type="molecule type" value="Genomic_DNA"/>
</dbReference>
<reference evidence="3" key="1">
    <citation type="journal article" date="2019" name="Int. J. Syst. Evol. Microbiol.">
        <title>The Global Catalogue of Microorganisms (GCM) 10K type strain sequencing project: providing services to taxonomists for standard genome sequencing and annotation.</title>
        <authorList>
            <consortium name="The Broad Institute Genomics Platform"/>
            <consortium name="The Broad Institute Genome Sequencing Center for Infectious Disease"/>
            <person name="Wu L."/>
            <person name="Ma J."/>
        </authorList>
    </citation>
    <scope>NUCLEOTIDE SEQUENCE [LARGE SCALE GENOMIC DNA]</scope>
    <source>
        <strain evidence="3">TISTR 1827</strain>
    </source>
</reference>
<dbReference type="Gene3D" id="3.40.50.720">
    <property type="entry name" value="NAD(P)-binding Rossmann-like Domain"/>
    <property type="match status" value="1"/>
</dbReference>
<dbReference type="RefSeq" id="WP_379278518.1">
    <property type="nucleotide sequence ID" value="NZ_JBHUGT010000007.1"/>
</dbReference>
<comment type="caution">
    <text evidence="2">The sequence shown here is derived from an EMBL/GenBank/DDBJ whole genome shotgun (WGS) entry which is preliminary data.</text>
</comment>
<evidence type="ECO:0000313" key="2">
    <source>
        <dbReference type="EMBL" id="MFD2663116.1"/>
    </source>
</evidence>
<keyword evidence="2" id="KW-0560">Oxidoreductase</keyword>